<feature type="region of interest" description="Disordered" evidence="5">
    <location>
        <begin position="362"/>
        <end position="381"/>
    </location>
</feature>
<feature type="region of interest" description="Disordered" evidence="5">
    <location>
        <begin position="1781"/>
        <end position="1878"/>
    </location>
</feature>
<dbReference type="PANTHER" id="PTHR25462">
    <property type="entry name" value="BONUS, ISOFORM C-RELATED"/>
    <property type="match status" value="1"/>
</dbReference>
<feature type="compositionally biased region" description="Polar residues" evidence="5">
    <location>
        <begin position="1469"/>
        <end position="1478"/>
    </location>
</feature>
<reference evidence="8" key="1">
    <citation type="journal article" date="2023" name="Mol. Biol. Evol.">
        <title>Third-Generation Sequencing Reveals the Adaptive Role of the Epigenome in Three Deep-Sea Polychaetes.</title>
        <authorList>
            <person name="Perez M."/>
            <person name="Aroh O."/>
            <person name="Sun Y."/>
            <person name="Lan Y."/>
            <person name="Juniper S.K."/>
            <person name="Young C.R."/>
            <person name="Angers B."/>
            <person name="Qian P.Y."/>
        </authorList>
    </citation>
    <scope>NUCLEOTIDE SEQUENCE</scope>
    <source>
        <strain evidence="8">P08H-3</strain>
    </source>
</reference>
<dbReference type="Pfam" id="PF00643">
    <property type="entry name" value="zf-B_box"/>
    <property type="match status" value="1"/>
</dbReference>
<evidence type="ECO:0000256" key="4">
    <source>
        <dbReference type="PROSITE-ProRule" id="PRU00024"/>
    </source>
</evidence>
<dbReference type="PROSITE" id="PS50089">
    <property type="entry name" value="ZF_RING_2"/>
    <property type="match status" value="1"/>
</dbReference>
<feature type="compositionally biased region" description="Polar residues" evidence="5">
    <location>
        <begin position="1796"/>
        <end position="1817"/>
    </location>
</feature>
<feature type="compositionally biased region" description="Low complexity" evidence="5">
    <location>
        <begin position="1950"/>
        <end position="1962"/>
    </location>
</feature>
<dbReference type="Gene3D" id="3.30.160.60">
    <property type="entry name" value="Classic Zinc Finger"/>
    <property type="match status" value="1"/>
</dbReference>
<proteinExistence type="predicted"/>
<keyword evidence="2 4" id="KW-0863">Zinc-finger</keyword>
<dbReference type="SUPFAM" id="SSF57850">
    <property type="entry name" value="RING/U-box"/>
    <property type="match status" value="1"/>
</dbReference>
<dbReference type="EMBL" id="JAODUP010000859">
    <property type="protein sequence ID" value="KAK2143253.1"/>
    <property type="molecule type" value="Genomic_DNA"/>
</dbReference>
<keyword evidence="9" id="KW-1185">Reference proteome</keyword>
<dbReference type="Gene3D" id="4.10.830.40">
    <property type="match status" value="1"/>
</dbReference>
<evidence type="ECO:0000256" key="5">
    <source>
        <dbReference type="SAM" id="MobiDB-lite"/>
    </source>
</evidence>
<dbReference type="PROSITE" id="PS50119">
    <property type="entry name" value="ZF_BBOX"/>
    <property type="match status" value="2"/>
</dbReference>
<dbReference type="SMART" id="SM00184">
    <property type="entry name" value="RING"/>
    <property type="match status" value="2"/>
</dbReference>
<evidence type="ECO:0000256" key="2">
    <source>
        <dbReference type="ARBA" id="ARBA00022771"/>
    </source>
</evidence>
<dbReference type="InterPro" id="IPR047153">
    <property type="entry name" value="TRIM45/56/19-like"/>
</dbReference>
<dbReference type="InterPro" id="IPR001841">
    <property type="entry name" value="Znf_RING"/>
</dbReference>
<dbReference type="Proteomes" id="UP001208570">
    <property type="component" value="Unassembled WGS sequence"/>
</dbReference>
<dbReference type="GO" id="GO:0061630">
    <property type="term" value="F:ubiquitin protein ligase activity"/>
    <property type="evidence" value="ECO:0007669"/>
    <property type="project" value="TreeGrafter"/>
</dbReference>
<keyword evidence="1" id="KW-0479">Metal-binding</keyword>
<dbReference type="PROSITE" id="PS00518">
    <property type="entry name" value="ZF_RING_1"/>
    <property type="match status" value="1"/>
</dbReference>
<dbReference type="CDD" id="cd19757">
    <property type="entry name" value="Bbox1"/>
    <property type="match status" value="1"/>
</dbReference>
<evidence type="ECO:0000259" key="6">
    <source>
        <dbReference type="PROSITE" id="PS50089"/>
    </source>
</evidence>
<dbReference type="SMART" id="SM00336">
    <property type="entry name" value="BBOX"/>
    <property type="match status" value="2"/>
</dbReference>
<comment type="caution">
    <text evidence="8">The sequence shown here is derived from an EMBL/GenBank/DDBJ whole genome shotgun (WGS) entry which is preliminary data.</text>
</comment>
<feature type="domain" description="RING-type" evidence="6">
    <location>
        <begin position="21"/>
        <end position="72"/>
    </location>
</feature>
<sequence>MATSSGSNRLVDEINDQFLICKICYDVYTQPKTLSCLHTFCCCCLERHQEAELERSYRYLLYSRAITCPICRKKTDIPVGGVRRLPDNFLVANLSEIVNRRRVTDKVQRCEICRPDESNRSNVAVAKCLDCSKLLCRTCLDLHKRTKVTQSHGLFDIEVEKDIQCKVHQDEVVRFYCEPCEVCVCVVCTFQEHKGHEVSSFTEGIEKYRHSLDTLLVKCRQRIGQLKEQLGMITKCEGDLKRTEERITEVTIESIAAIRKREREIVRDLYLAYGEESIDFIKEKEFIQESIDSLQTTCNLTDMILTDRSVELLLLKKEIQQKLNLLLQRKWLCPPEIVTQHVQFVPGRQELGYLKIGENGSLDEDSTKGVPDTEDTSLPGKSVNTQTRIICTNDMATSMGKSLLDRGHERVTQTEVVLRKETGTLTYPEEGKPIMQTKCTLAVPDTKDRQTMTVGTPTMKRKIQTEKVTHTDQQTNTTKLFPDTKSVSINTWTTETVERSTMTKICRLQDQITCTDELITTRDHKMATDDVTKRTCATETVLPDVHNRSTLTNRPYSCDKKIATTKLVFRTQETSTPHVISCDSAVMAKVYGHDVGMTTRTTVTTNTGTGDGDVTVAEFREDVRSGSIRNTTADKETSCQVSHAESGNMTEVPGTSDQMTFTSYFNMADKVTETDQTYKRTTDTNTELVTRTETHTNTDVIGQVSVAVHVDNIEEKVKVEMLDDVCQTMISIIDAVLWPSMMPVHVCTNTDKCEAIDEVTSTDEDVRYSTSGTNTDAYSTTDVGTGEASCVTFDVALDAMCQETNTADASVETELPLRRDEASCTLQVYTTEFGTSTDKVGTRDSSHDTFVGYRTDTETNTDLDVVVRRRVPLSDVCTNTSTVLTVDSGTSSVIPTNDMQTETVPTAYSSCCTNTEIPIRLDSTTSMGTCVHTSNTYVNTLRIELESRGSGSTDVRLTNVTTLTDPLSVTDRQTETDIRRLDTKQTETIIPETINAGVCTQIQMTVTGTDPMPAELTDRHTCTDAVQQSTIGVGTTSVLSSTKSAATDPPQKRDFGVYAVVQSVEKATYMPHSITITTGTSTKPMFTSDKGLSTDQTELYDCSTNTVPAKMSTQETTMYSRVQTHDRGLGTDGVAMVDCQNDPVTIPYENKCTNTARVDRCTTGVGTPEVFTLSAGTTTHHRVLYADQDAATENQETLDQTTGTVRIETRDQQVDIKPESRSIGILKRPHTISRGAGSLYVELCTTSTSPNLPYVADRSTMVDIETEHKSTSGLPYDVADRCTGTVDPELVERYTGMTPVLTMPRGCSPFRDLYADRCCSPVRMATSRERQTSPVRWPVSDKATHAVPTTTDSHTSPSKVDIKSQSTETPRTSLAERASSPIDVTPEIVTVHRGTSMPPIVQKDETSVAEPDRESVGINTPAAPSRVDRASTPIRISVQQDRGVNATVDTDDKQSGTPRIDVSDKSTWKKPTTTHSSTAMPQISYLEKETCTARVHILHKNTSTENMTMTDKQTNTVGDITSTYRQLVTSGGERPPMVNRGTTMATDSAPFRITAAGEGTAPPKCELVTVDRASSPIKPMTVDRGVSASKGEILEPVDTYQSPGSGKKHRKVRTRPKLAAIEEDSSETVNESAEDENMRMMSPLLFPPLTPINRRLPRPKMSIAGILHKERLLPSTPRMGKTVVSAFNSEMRSSSSAIILKVDTGTNTKNATLETRGTSTEKESTSDKAVSTEFLPVEGKMAECISKLRTVRNRLEQRPCQDVGTAAANSDWNLAKVHHRPTVCPTPGIAMRSKSLGDSLNDQDSLSQFVGQSPLNTSGSSDGGSSHGDSDERVSASRQKARKRRLDINQLLRSTSLPERDSSPPATPPLGRAPLSKPKIRTVYPQVIPKLNIDDFKSKSKDVAKKSPTRLPASSLRKPSPKRRHNNPDNNETRKDKDGTTPATPPEPPTRSSSLKHSLLTLKIHEGSSTKKTTDNYRHN</sequence>
<feature type="compositionally biased region" description="Polar residues" evidence="5">
    <location>
        <begin position="1347"/>
        <end position="1372"/>
    </location>
</feature>
<feature type="domain" description="B box-type" evidence="7">
    <location>
        <begin position="108"/>
        <end position="157"/>
    </location>
</feature>
<dbReference type="Pfam" id="PF00097">
    <property type="entry name" value="zf-C3HC4"/>
    <property type="match status" value="1"/>
</dbReference>
<accession>A0AAD9IZ67</accession>
<dbReference type="InterPro" id="IPR018957">
    <property type="entry name" value="Znf_C3HC4_RING-type"/>
</dbReference>
<evidence type="ECO:0000256" key="1">
    <source>
        <dbReference type="ARBA" id="ARBA00022723"/>
    </source>
</evidence>
<feature type="region of interest" description="Disordered" evidence="5">
    <location>
        <begin position="1325"/>
        <end position="1428"/>
    </location>
</feature>
<evidence type="ECO:0000313" key="9">
    <source>
        <dbReference type="Proteomes" id="UP001208570"/>
    </source>
</evidence>
<dbReference type="SUPFAM" id="SSF57845">
    <property type="entry name" value="B-box zinc-binding domain"/>
    <property type="match status" value="1"/>
</dbReference>
<name>A0AAD9IZ67_9ANNE</name>
<dbReference type="InterPro" id="IPR013083">
    <property type="entry name" value="Znf_RING/FYVE/PHD"/>
</dbReference>
<dbReference type="PANTHER" id="PTHR25462:SF305">
    <property type="entry name" value="RING-TYPE DOMAIN-CONTAINING PROTEIN"/>
    <property type="match status" value="1"/>
</dbReference>
<dbReference type="InterPro" id="IPR017907">
    <property type="entry name" value="Znf_RING_CS"/>
</dbReference>
<evidence type="ECO:0000313" key="8">
    <source>
        <dbReference type="EMBL" id="KAK2143253.1"/>
    </source>
</evidence>
<evidence type="ECO:0000259" key="7">
    <source>
        <dbReference type="PROSITE" id="PS50119"/>
    </source>
</evidence>
<feature type="region of interest" description="Disordered" evidence="5">
    <location>
        <begin position="1442"/>
        <end position="1478"/>
    </location>
</feature>
<feature type="domain" description="B box-type" evidence="7">
    <location>
        <begin position="160"/>
        <end position="201"/>
    </location>
</feature>
<organism evidence="8 9">
    <name type="scientific">Paralvinella palmiformis</name>
    <dbReference type="NCBI Taxonomy" id="53620"/>
    <lineage>
        <taxon>Eukaryota</taxon>
        <taxon>Metazoa</taxon>
        <taxon>Spiralia</taxon>
        <taxon>Lophotrochozoa</taxon>
        <taxon>Annelida</taxon>
        <taxon>Polychaeta</taxon>
        <taxon>Sedentaria</taxon>
        <taxon>Canalipalpata</taxon>
        <taxon>Terebellida</taxon>
        <taxon>Terebelliformia</taxon>
        <taxon>Alvinellidae</taxon>
        <taxon>Paralvinella</taxon>
    </lineage>
</organism>
<feature type="compositionally biased region" description="Basic and acidic residues" evidence="5">
    <location>
        <begin position="1402"/>
        <end position="1415"/>
    </location>
</feature>
<feature type="compositionally biased region" description="Basic and acidic residues" evidence="5">
    <location>
        <begin position="1963"/>
        <end position="1980"/>
    </location>
</feature>
<dbReference type="GO" id="GO:0005654">
    <property type="term" value="C:nucleoplasm"/>
    <property type="evidence" value="ECO:0007669"/>
    <property type="project" value="TreeGrafter"/>
</dbReference>
<feature type="region of interest" description="Disordered" evidence="5">
    <location>
        <begin position="1710"/>
        <end position="1730"/>
    </location>
</feature>
<dbReference type="Gene3D" id="3.30.40.10">
    <property type="entry name" value="Zinc/RING finger domain, C3HC4 (zinc finger)"/>
    <property type="match status" value="1"/>
</dbReference>
<keyword evidence="3" id="KW-0862">Zinc</keyword>
<protein>
    <submittedName>
        <fullName evidence="8">Uncharacterized protein</fullName>
    </submittedName>
</protein>
<dbReference type="GO" id="GO:0008270">
    <property type="term" value="F:zinc ion binding"/>
    <property type="evidence" value="ECO:0007669"/>
    <property type="project" value="UniProtKB-KW"/>
</dbReference>
<feature type="region of interest" description="Disordered" evidence="5">
    <location>
        <begin position="1899"/>
        <end position="1980"/>
    </location>
</feature>
<evidence type="ECO:0000256" key="3">
    <source>
        <dbReference type="ARBA" id="ARBA00022833"/>
    </source>
</evidence>
<gene>
    <name evidence="8" type="ORF">LSH36_859g01015</name>
</gene>
<dbReference type="InterPro" id="IPR000315">
    <property type="entry name" value="Znf_B-box"/>
</dbReference>